<evidence type="ECO:0000313" key="1">
    <source>
        <dbReference type="EMBL" id="KGX07407.1"/>
    </source>
</evidence>
<reference evidence="1 2" key="1">
    <citation type="submission" date="2014-08" db="EMBL/GenBank/DDBJ databases">
        <authorList>
            <person name="Bunnell A."/>
            <person name="Chain P.S."/>
            <person name="Chertkov O."/>
            <person name="Currie B.J."/>
            <person name="Daligault H.E."/>
            <person name="Davenport K.W."/>
            <person name="Davis C."/>
            <person name="Gleasner C.D."/>
            <person name="Johnson S.L."/>
            <person name="Kaestli M."/>
            <person name="Koren S."/>
            <person name="Kunde Y.A."/>
            <person name="Mayo M."/>
            <person name="McMurry K.K."/>
            <person name="Price E.P."/>
            <person name="Reitenga K.G."/>
            <person name="Robison R."/>
            <person name="Rosovitz M.J."/>
            <person name="Sarovich D.S."/>
            <person name="Teshima H."/>
        </authorList>
    </citation>
    <scope>NUCLEOTIDE SEQUENCE [LARGE SCALE GENOMIC DNA]</scope>
    <source>
        <strain evidence="1 2">MSHR44</strain>
    </source>
</reference>
<name>A0AA40JBK7_BURPE</name>
<protein>
    <submittedName>
        <fullName evidence="1">Immunity 32 family protein</fullName>
    </submittedName>
</protein>
<dbReference type="Proteomes" id="UP000030475">
    <property type="component" value="Unassembled WGS sequence"/>
</dbReference>
<gene>
    <name evidence="1" type="ORF">Y036_3514</name>
</gene>
<comment type="caution">
    <text evidence="1">The sequence shown here is derived from an EMBL/GenBank/DDBJ whole genome shotgun (WGS) entry which is preliminary data.</text>
</comment>
<dbReference type="EMBL" id="JQIM01000010">
    <property type="protein sequence ID" value="KGX07407.1"/>
    <property type="molecule type" value="Genomic_DNA"/>
</dbReference>
<proteinExistence type="predicted"/>
<dbReference type="RefSeq" id="WP_172821292.1">
    <property type="nucleotide sequence ID" value="NZ_CM121435.1"/>
</dbReference>
<evidence type="ECO:0000313" key="2">
    <source>
        <dbReference type="Proteomes" id="UP000030475"/>
    </source>
</evidence>
<accession>A0AA40JBK7</accession>
<dbReference type="KEGG" id="but:X994_521"/>
<sequence length="82" mass="8894">MRQKVMLNAVTSTARFALTQQQVPEAHALITVPEAGKRLTGTIVVSITDAPFSLDNPEHVAIANRIEIGLVDQDLLPAYVDI</sequence>
<organism evidence="1 2">
    <name type="scientific">Burkholderia pseudomallei</name>
    <name type="common">Pseudomonas pseudomallei</name>
    <dbReference type="NCBI Taxonomy" id="28450"/>
    <lineage>
        <taxon>Bacteria</taxon>
        <taxon>Pseudomonadati</taxon>
        <taxon>Pseudomonadota</taxon>
        <taxon>Betaproteobacteria</taxon>
        <taxon>Burkholderiales</taxon>
        <taxon>Burkholderiaceae</taxon>
        <taxon>Burkholderia</taxon>
        <taxon>pseudomallei group</taxon>
    </lineage>
</organism>
<dbReference type="AlphaFoldDB" id="A0AA40JBK7"/>